<evidence type="ECO:0000256" key="10">
    <source>
        <dbReference type="PIRSR" id="PIRSR617512-1"/>
    </source>
</evidence>
<evidence type="ECO:0000313" key="17">
    <source>
        <dbReference type="Proteomes" id="UP000074119"/>
    </source>
</evidence>
<dbReference type="NCBIfam" id="TIGR03075">
    <property type="entry name" value="PQQ_enz_alc_DH"/>
    <property type="match status" value="1"/>
</dbReference>
<organism evidence="16 17">
    <name type="scientific">Zhongshania aliphaticivorans</name>
    <dbReference type="NCBI Taxonomy" id="1470434"/>
    <lineage>
        <taxon>Bacteria</taxon>
        <taxon>Pseudomonadati</taxon>
        <taxon>Pseudomonadota</taxon>
        <taxon>Gammaproteobacteria</taxon>
        <taxon>Cellvibrionales</taxon>
        <taxon>Spongiibacteraceae</taxon>
        <taxon>Zhongshania</taxon>
    </lineage>
</organism>
<feature type="binding site" evidence="11">
    <location>
        <position position="188"/>
    </location>
    <ligand>
        <name>pyrroloquinoline quinone</name>
        <dbReference type="ChEBI" id="CHEBI:58442"/>
    </ligand>
</feature>
<feature type="binding site" evidence="11">
    <location>
        <begin position="204"/>
        <end position="205"/>
    </location>
    <ligand>
        <name>pyrroloquinoline quinone</name>
        <dbReference type="ChEBI" id="CHEBI:58442"/>
    </ligand>
</feature>
<comment type="cofactor">
    <cofactor evidence="11">
        <name>heme c</name>
        <dbReference type="ChEBI" id="CHEBI:61717"/>
    </cofactor>
    <text evidence="11">Binds 1 heme c group per subunit.</text>
</comment>
<keyword evidence="7" id="KW-0560">Oxidoreductase</keyword>
<dbReference type="InterPro" id="IPR017512">
    <property type="entry name" value="PQQ_MeOH/EtOH_DH"/>
</dbReference>
<evidence type="ECO:0000256" key="5">
    <source>
        <dbReference type="ARBA" id="ARBA00022837"/>
    </source>
</evidence>
<dbReference type="EMBL" id="CP014544">
    <property type="protein sequence ID" value="AMO67314.1"/>
    <property type="molecule type" value="Genomic_DNA"/>
</dbReference>
<keyword evidence="9 13" id="KW-1015">Disulfide bond</keyword>
<dbReference type="InterPro" id="IPR018391">
    <property type="entry name" value="PQQ_b-propeller_rpt"/>
</dbReference>
<dbReference type="GO" id="GO:0016614">
    <property type="term" value="F:oxidoreductase activity, acting on CH-OH group of donors"/>
    <property type="evidence" value="ECO:0007669"/>
    <property type="project" value="InterPro"/>
</dbReference>
<keyword evidence="8 12" id="KW-0408">Iron</keyword>
<feature type="domain" description="Cytochrome c" evidence="15">
    <location>
        <begin position="621"/>
        <end position="700"/>
    </location>
</feature>
<evidence type="ECO:0000256" key="12">
    <source>
        <dbReference type="PIRSR" id="PIRSR617512-3"/>
    </source>
</evidence>
<protein>
    <submittedName>
        <fullName evidence="16">Alcohol dehydrogenase</fullName>
    </submittedName>
</protein>
<dbReference type="InterPro" id="IPR009056">
    <property type="entry name" value="Cyt_c-like_dom"/>
</dbReference>
<dbReference type="PROSITE" id="PS51007">
    <property type="entry name" value="CYTC"/>
    <property type="match status" value="1"/>
</dbReference>
<dbReference type="SUPFAM" id="SSF46626">
    <property type="entry name" value="Cytochrome c"/>
    <property type="match status" value="1"/>
</dbReference>
<comment type="cofactor">
    <cofactor evidence="12">
        <name>Ca(2+)</name>
        <dbReference type="ChEBI" id="CHEBI:29108"/>
    </cofactor>
    <text evidence="12">Binds 1 Ca(2+) ion per subunit.</text>
</comment>
<sequence length="714" mass="77281">MNINNKLNHAIVAIGITLFCGCTGTGTGTGRDNRTSAKPASTGTEIESIDWPMHGNDAYEQRYSVLSDINTDNISKLGLAWYQDLPENRGQEATPIVIDGVIYTTSAWNHVHAFLAETGEVLWEYDPKVPKSTGVKGCCDAVTRGLAYHDGGVYLATLDGRLIALDAETGSMRWSVNTVDSSLNYTITGAPRVANGKVFIGNGGAEYGVRGYITAYDINSGDLVWRFYTVPGTKSHETGTEPQALMDETWSKSNSPLEKGGTVWDTIVYDPDTNSLLFGVGNGSPWNPNIRSPGGGDNLFLSSIVSVNADTGKYKWHYQTTPGEAWDFTATQPIVLANINIDGLDRKVAIQAPKNGFLYVLDRTNGKLISAEKFVDVNWASHIDKSTGRPVINPDAQYWKTGKPALVKPSWMGGHNWHPMAFDPNSNTLYIPAQNTSFPYLAEDEQSPSKLAVNLGVDTKAANLPDDPKVIAAVKDATSGSLLARNVLTGEDLWQVEYPGVWNGGVLATKGGLVFQGSATGYVNAYNSKNGHLLWRFNAQTGVVAPPVTFKVNGRQYIAVNAGWGGIMPLMTGVLTQDAAQGYPVNKSRLLVFKIGGNTNLPDDKRATLKIQPSTQLGDPAAITKGFEIYDRYCINCHGAGAVGGGVIPDLRYSGFNRAPNAWLSVVRDGILESRGMVSYKDELSDADIESVRQYILGRTKYAKDSGDDERPAR</sequence>
<keyword evidence="6 11" id="KW-0634">PQQ</keyword>
<comment type="cofactor">
    <cofactor evidence="11">
        <name>pyrroloquinoline quinone</name>
        <dbReference type="ChEBI" id="CHEBI:58442"/>
    </cofactor>
    <text evidence="11">Binds 1 PQQ group per subunit.</text>
</comment>
<dbReference type="InterPro" id="IPR002372">
    <property type="entry name" value="PQQ_rpt_dom"/>
</dbReference>
<evidence type="ECO:0000256" key="1">
    <source>
        <dbReference type="ARBA" id="ARBA00008156"/>
    </source>
</evidence>
<feature type="binding site" description="covalent" evidence="11">
    <location>
        <position position="637"/>
    </location>
    <ligand>
        <name>heme c</name>
        <dbReference type="ChEBI" id="CHEBI:61717"/>
    </ligand>
</feature>
<feature type="binding site" evidence="11">
    <location>
        <position position="144"/>
    </location>
    <ligand>
        <name>pyrroloquinoline quinone</name>
        <dbReference type="ChEBI" id="CHEBI:58442"/>
    </ligand>
</feature>
<feature type="binding site" evidence="11">
    <location>
        <begin position="416"/>
        <end position="417"/>
    </location>
    <ligand>
        <name>pyrroloquinoline quinone</name>
        <dbReference type="ChEBI" id="CHEBI:58442"/>
    </ligand>
</feature>
<dbReference type="STRING" id="1470434.AZF00_02915"/>
<feature type="binding site" evidence="12">
    <location>
        <position position="206"/>
    </location>
    <ligand>
        <name>Ca(2+)</name>
        <dbReference type="ChEBI" id="CHEBI:29108"/>
    </ligand>
</feature>
<evidence type="ECO:0000256" key="3">
    <source>
        <dbReference type="ARBA" id="ARBA00022723"/>
    </source>
</evidence>
<dbReference type="CDD" id="cd10279">
    <property type="entry name" value="PQQ_ADH_II"/>
    <property type="match status" value="1"/>
</dbReference>
<name>A0A127M267_9GAMM</name>
<dbReference type="Gene3D" id="1.10.760.10">
    <property type="entry name" value="Cytochrome c-like domain"/>
    <property type="match status" value="1"/>
</dbReference>
<dbReference type="Pfam" id="PF01011">
    <property type="entry name" value="PQQ"/>
    <property type="match status" value="2"/>
</dbReference>
<feature type="binding site" description="covalent" evidence="11">
    <location>
        <position position="634"/>
    </location>
    <ligand>
        <name>heme c</name>
        <dbReference type="ChEBI" id="CHEBI:61717"/>
    </ligand>
</feature>
<evidence type="ECO:0000256" key="11">
    <source>
        <dbReference type="PIRSR" id="PIRSR617512-2"/>
    </source>
</evidence>
<feature type="disulfide bond" evidence="13">
    <location>
        <begin position="138"/>
        <end position="139"/>
    </location>
</feature>
<evidence type="ECO:0000256" key="14">
    <source>
        <dbReference type="SAM" id="MobiDB-lite"/>
    </source>
</evidence>
<dbReference type="GO" id="GO:0016020">
    <property type="term" value="C:membrane"/>
    <property type="evidence" value="ECO:0007669"/>
    <property type="project" value="InterPro"/>
</dbReference>
<evidence type="ECO:0000256" key="4">
    <source>
        <dbReference type="ARBA" id="ARBA00022729"/>
    </source>
</evidence>
<dbReference type="Pfam" id="PF13442">
    <property type="entry name" value="Cytochrome_CBB3"/>
    <property type="match status" value="1"/>
</dbReference>
<feature type="binding site" evidence="12">
    <location>
        <position position="327"/>
    </location>
    <ligand>
        <name>Ca(2+)</name>
        <dbReference type="ChEBI" id="CHEBI:29108"/>
    </ligand>
</feature>
<feature type="binding site" description="axial binding residue" evidence="12">
    <location>
        <position position="638"/>
    </location>
    <ligand>
        <name>heme c</name>
        <dbReference type="ChEBI" id="CHEBI:61717"/>
    </ligand>
    <ligandPart>
        <name>Fe</name>
        <dbReference type="ChEBI" id="CHEBI:18248"/>
    </ligandPart>
</feature>
<feature type="binding site" evidence="11">
    <location>
        <position position="262"/>
    </location>
    <ligand>
        <name>pyrroloquinoline quinone</name>
        <dbReference type="ChEBI" id="CHEBI:58442"/>
    </ligand>
</feature>
<evidence type="ECO:0000256" key="7">
    <source>
        <dbReference type="ARBA" id="ARBA00023002"/>
    </source>
</evidence>
<feature type="binding site" description="axial binding residue" evidence="12">
    <location>
        <position position="677"/>
    </location>
    <ligand>
        <name>heme c</name>
        <dbReference type="ChEBI" id="CHEBI:61717"/>
    </ligand>
    <ligandPart>
        <name>Fe</name>
        <dbReference type="ChEBI" id="CHEBI:18248"/>
    </ligandPart>
</feature>
<keyword evidence="3 12" id="KW-0479">Metal-binding</keyword>
<dbReference type="InterPro" id="IPR036909">
    <property type="entry name" value="Cyt_c-like_dom_sf"/>
</dbReference>
<dbReference type="SUPFAM" id="SSF50998">
    <property type="entry name" value="Quinoprotein alcohol dehydrogenase-like"/>
    <property type="match status" value="1"/>
</dbReference>
<dbReference type="GO" id="GO:0009055">
    <property type="term" value="F:electron transfer activity"/>
    <property type="evidence" value="ECO:0007669"/>
    <property type="project" value="InterPro"/>
</dbReference>
<feature type="active site" description="Proton acceptor" evidence="10">
    <location>
        <position position="327"/>
    </location>
</feature>
<dbReference type="PANTHER" id="PTHR32303">
    <property type="entry name" value="QUINOPROTEIN ALCOHOL DEHYDROGENASE (CYTOCHROME C)"/>
    <property type="match status" value="1"/>
</dbReference>
<evidence type="ECO:0000259" key="15">
    <source>
        <dbReference type="PROSITE" id="PS51007"/>
    </source>
</evidence>
<gene>
    <name evidence="16" type="ORF">AZF00_02915</name>
</gene>
<feature type="region of interest" description="Disordered" evidence="14">
    <location>
        <begin position="29"/>
        <end position="49"/>
    </location>
</feature>
<keyword evidence="5 12" id="KW-0106">Calcium</keyword>
<dbReference type="PROSITE" id="PS51257">
    <property type="entry name" value="PROKAR_LIPOPROTEIN"/>
    <property type="match status" value="1"/>
</dbReference>
<reference evidence="16 17" key="1">
    <citation type="submission" date="2015-12" db="EMBL/GenBank/DDBJ databases">
        <authorList>
            <person name="Shamseldin A."/>
            <person name="Moawad H."/>
            <person name="Abd El-Rahim W.M."/>
            <person name="Sadowsky M.J."/>
        </authorList>
    </citation>
    <scope>NUCLEOTIDE SEQUENCE [LARGE SCALE GENOMIC DNA]</scope>
    <source>
        <strain evidence="16 17">SM2</strain>
    </source>
</reference>
<feature type="binding site" evidence="11">
    <location>
        <position position="354"/>
    </location>
    <ligand>
        <name>pyrroloquinoline quinone</name>
        <dbReference type="ChEBI" id="CHEBI:58442"/>
    </ligand>
</feature>
<dbReference type="Proteomes" id="UP000074119">
    <property type="component" value="Chromosome"/>
</dbReference>
<dbReference type="KEGG" id="zal:AZF00_02915"/>
<accession>A0A127M267</accession>
<dbReference type="SMART" id="SM00564">
    <property type="entry name" value="PQQ"/>
    <property type="match status" value="6"/>
</dbReference>
<evidence type="ECO:0000256" key="8">
    <source>
        <dbReference type="ARBA" id="ARBA00023004"/>
    </source>
</evidence>
<evidence type="ECO:0000256" key="2">
    <source>
        <dbReference type="ARBA" id="ARBA00022617"/>
    </source>
</evidence>
<feature type="binding site" evidence="12">
    <location>
        <position position="282"/>
    </location>
    <ligand>
        <name>Ca(2+)</name>
        <dbReference type="ChEBI" id="CHEBI:29108"/>
    </ligand>
</feature>
<feature type="binding site" evidence="11">
    <location>
        <position position="567"/>
    </location>
    <ligand>
        <name>pyrroloquinoline quinone</name>
        <dbReference type="ChEBI" id="CHEBI:58442"/>
    </ligand>
</feature>
<evidence type="ECO:0000313" key="16">
    <source>
        <dbReference type="EMBL" id="AMO67314.1"/>
    </source>
</evidence>
<feature type="binding site" evidence="11">
    <location>
        <position position="92"/>
    </location>
    <ligand>
        <name>pyrroloquinoline quinone</name>
        <dbReference type="ChEBI" id="CHEBI:58442"/>
    </ligand>
</feature>
<dbReference type="Gene3D" id="2.140.10.10">
    <property type="entry name" value="Quinoprotein alcohol dehydrogenase-like superfamily"/>
    <property type="match status" value="1"/>
</dbReference>
<dbReference type="GO" id="GO:0020037">
    <property type="term" value="F:heme binding"/>
    <property type="evidence" value="ECO:0007669"/>
    <property type="project" value="InterPro"/>
</dbReference>
<dbReference type="InterPro" id="IPR011047">
    <property type="entry name" value="Quinoprotein_ADH-like_sf"/>
</dbReference>
<proteinExistence type="inferred from homology"/>
<evidence type="ECO:0000256" key="6">
    <source>
        <dbReference type="ARBA" id="ARBA00022891"/>
    </source>
</evidence>
<evidence type="ECO:0000256" key="13">
    <source>
        <dbReference type="PIRSR" id="PIRSR617512-4"/>
    </source>
</evidence>
<comment type="similarity">
    <text evidence="1">Belongs to the bacterial PQQ dehydrogenase family.</text>
</comment>
<dbReference type="RefSeq" id="WP_008248041.1">
    <property type="nucleotide sequence ID" value="NZ_CP014544.1"/>
</dbReference>
<feature type="compositionally biased region" description="Polar residues" evidence="14">
    <location>
        <begin position="36"/>
        <end position="45"/>
    </location>
</feature>
<keyword evidence="2 11" id="KW-0349">Heme</keyword>
<keyword evidence="4" id="KW-0732">Signal</keyword>
<evidence type="ECO:0000256" key="9">
    <source>
        <dbReference type="ARBA" id="ARBA00023157"/>
    </source>
</evidence>
<dbReference type="GO" id="GO:0005509">
    <property type="term" value="F:calcium ion binding"/>
    <property type="evidence" value="ECO:0007669"/>
    <property type="project" value="InterPro"/>
</dbReference>
<dbReference type="AlphaFoldDB" id="A0A127M267"/>